<evidence type="ECO:0000256" key="1">
    <source>
        <dbReference type="PROSITE-ProRule" id="PRU00152"/>
    </source>
</evidence>
<dbReference type="PANTHER" id="PTHR31718:SF47">
    <property type="entry name" value="OS06G0206401 PROTEIN"/>
    <property type="match status" value="1"/>
</dbReference>
<dbReference type="Pfam" id="PF06232">
    <property type="entry name" value="ATS3"/>
    <property type="match status" value="1"/>
</dbReference>
<dbReference type="InterPro" id="IPR001024">
    <property type="entry name" value="PLAT/LH2_dom"/>
</dbReference>
<keyword evidence="2" id="KW-0732">Signal</keyword>
<reference evidence="4" key="1">
    <citation type="submission" date="2022-07" db="EMBL/GenBank/DDBJ databases">
        <authorList>
            <person name="Macas J."/>
            <person name="Novak P."/>
            <person name="Neumann P."/>
        </authorList>
    </citation>
    <scope>NUCLEOTIDE SEQUENCE</scope>
</reference>
<dbReference type="AlphaFoldDB" id="A0AAV0EGA4"/>
<keyword evidence="5" id="KW-1185">Reference proteome</keyword>
<comment type="caution">
    <text evidence="4">The sequence shown here is derived from an EMBL/GenBank/DDBJ whole genome shotgun (WGS) entry which is preliminary data.</text>
</comment>
<feature type="signal peptide" evidence="2">
    <location>
        <begin position="1"/>
        <end position="21"/>
    </location>
</feature>
<protein>
    <recommendedName>
        <fullName evidence="3">PLAT domain-containing protein</fullName>
    </recommendedName>
</protein>
<organism evidence="4 5">
    <name type="scientific">Cuscuta epithymum</name>
    <dbReference type="NCBI Taxonomy" id="186058"/>
    <lineage>
        <taxon>Eukaryota</taxon>
        <taxon>Viridiplantae</taxon>
        <taxon>Streptophyta</taxon>
        <taxon>Embryophyta</taxon>
        <taxon>Tracheophyta</taxon>
        <taxon>Spermatophyta</taxon>
        <taxon>Magnoliopsida</taxon>
        <taxon>eudicotyledons</taxon>
        <taxon>Gunneridae</taxon>
        <taxon>Pentapetalae</taxon>
        <taxon>asterids</taxon>
        <taxon>lamiids</taxon>
        <taxon>Solanales</taxon>
        <taxon>Convolvulaceae</taxon>
        <taxon>Cuscuteae</taxon>
        <taxon>Cuscuta</taxon>
        <taxon>Cuscuta subgen. Cuscuta</taxon>
    </lineage>
</organism>
<dbReference type="InterPro" id="IPR010417">
    <property type="entry name" value="Embryo-specific_ATS3"/>
</dbReference>
<feature type="domain" description="PLAT" evidence="3">
    <location>
        <begin position="28"/>
        <end position="154"/>
    </location>
</feature>
<sequence length="178" mass="19566">MSIRHFLFSIAFISFLSSSDAGDLSDECVYSLYVQTGTYITAGTDSKVGVTLGDRTGKEVQVPELRRWGLMGRDHDYFEGGNLDIFSGRGPCLRPPVCRLNVTSDGSGHRPGWYCQFIEVTFTGPRKECSQSTFYVDQWLVAGDLTAILDGCGRRDVTSTPLVVRKPIYIGSAASAFQ</sequence>
<dbReference type="InterPro" id="IPR036392">
    <property type="entry name" value="PLAT/LH2_dom_sf"/>
</dbReference>
<accession>A0AAV0EGA4</accession>
<comment type="caution">
    <text evidence="1">Lacks conserved residue(s) required for the propagation of feature annotation.</text>
</comment>
<dbReference type="PANTHER" id="PTHR31718">
    <property type="entry name" value="PLAT DOMAIN-CONTAINING PROTEIN"/>
    <property type="match status" value="1"/>
</dbReference>
<feature type="chain" id="PRO_5043919887" description="PLAT domain-containing protein" evidence="2">
    <location>
        <begin position="22"/>
        <end position="178"/>
    </location>
</feature>
<evidence type="ECO:0000313" key="4">
    <source>
        <dbReference type="EMBL" id="CAH9121621.1"/>
    </source>
</evidence>
<dbReference type="PROSITE" id="PS50095">
    <property type="entry name" value="PLAT"/>
    <property type="match status" value="1"/>
</dbReference>
<name>A0AAV0EGA4_9ASTE</name>
<dbReference type="Proteomes" id="UP001152523">
    <property type="component" value="Unassembled WGS sequence"/>
</dbReference>
<evidence type="ECO:0000259" key="3">
    <source>
        <dbReference type="PROSITE" id="PS50095"/>
    </source>
</evidence>
<dbReference type="EMBL" id="CAMAPF010000921">
    <property type="protein sequence ID" value="CAH9121621.1"/>
    <property type="molecule type" value="Genomic_DNA"/>
</dbReference>
<proteinExistence type="predicted"/>
<evidence type="ECO:0000313" key="5">
    <source>
        <dbReference type="Proteomes" id="UP001152523"/>
    </source>
</evidence>
<dbReference type="Gene3D" id="2.60.60.20">
    <property type="entry name" value="PLAT/LH2 domain"/>
    <property type="match status" value="1"/>
</dbReference>
<gene>
    <name evidence="4" type="ORF">CEPIT_LOCUS23835</name>
</gene>
<dbReference type="SUPFAM" id="SSF49723">
    <property type="entry name" value="Lipase/lipooxygenase domain (PLAT/LH2 domain)"/>
    <property type="match status" value="1"/>
</dbReference>
<evidence type="ECO:0000256" key="2">
    <source>
        <dbReference type="SAM" id="SignalP"/>
    </source>
</evidence>